<organism evidence="2 3">
    <name type="scientific">Panagrolaimus davidi</name>
    <dbReference type="NCBI Taxonomy" id="227884"/>
    <lineage>
        <taxon>Eukaryota</taxon>
        <taxon>Metazoa</taxon>
        <taxon>Ecdysozoa</taxon>
        <taxon>Nematoda</taxon>
        <taxon>Chromadorea</taxon>
        <taxon>Rhabditida</taxon>
        <taxon>Tylenchina</taxon>
        <taxon>Panagrolaimomorpha</taxon>
        <taxon>Panagrolaimoidea</taxon>
        <taxon>Panagrolaimidae</taxon>
        <taxon>Panagrolaimus</taxon>
    </lineage>
</organism>
<evidence type="ECO:0000313" key="2">
    <source>
        <dbReference type="Proteomes" id="UP000887578"/>
    </source>
</evidence>
<sequence length="510" mass="52997">MNGVEISSTTEENLGASTTASSLTYSTIISEITSKASVSVESTKNTTAGATSVIPDEANTSSALSSTENPETVTVFLNQSSTTKNPEFDNLAKVADIIEAQTPLKTEETLDTVKTIETTTATVTPVILKEANTASSVSSSENISPAAAENVESTTILNEQSSTPENPASDVLEKVAAINKAEMSSTTQKISDEVSTAPSNIPTTTVPDTESTTFKATENATPVILAEATTVTSDDATGATEKVSEIQSSTANTITEYTSTGNVVVQTTFIPASIEESQHDISATAVNLVTEKGNDATISAPAEITESVVPLVAVSEDESLLTSKKTSVTLEATTVAPHISETTVISELVTTEIPSVTKMSTEESATMITKNAATVPQMDVTAETVSTTFAKETIITSQTSDSMPAAETSTLKALSTAATLGIEDTTVVAVSDNEEGIRKPTTSEYVIETTIKTESATTGIPQTTTQAIKTAATVEFELTATVPVIISENEEGVRKSSIAVGEATIDIYCC</sequence>
<feature type="compositionally biased region" description="Polar residues" evidence="1">
    <location>
        <begin position="41"/>
        <end position="50"/>
    </location>
</feature>
<evidence type="ECO:0000256" key="1">
    <source>
        <dbReference type="SAM" id="MobiDB-lite"/>
    </source>
</evidence>
<dbReference type="AlphaFoldDB" id="A0A914PJW0"/>
<name>A0A914PJW0_9BILA</name>
<feature type="compositionally biased region" description="Polar residues" evidence="1">
    <location>
        <begin position="186"/>
        <end position="202"/>
    </location>
</feature>
<proteinExistence type="predicted"/>
<feature type="region of interest" description="Disordered" evidence="1">
    <location>
        <begin position="186"/>
        <end position="213"/>
    </location>
</feature>
<accession>A0A914PJW0</accession>
<dbReference type="WBParaSite" id="PDA_v2.g18679.t1">
    <property type="protein sequence ID" value="PDA_v2.g18679.t1"/>
    <property type="gene ID" value="PDA_v2.g18679"/>
</dbReference>
<reference evidence="3" key="1">
    <citation type="submission" date="2022-11" db="UniProtKB">
        <authorList>
            <consortium name="WormBaseParasite"/>
        </authorList>
    </citation>
    <scope>IDENTIFICATION</scope>
</reference>
<feature type="region of interest" description="Disordered" evidence="1">
    <location>
        <begin position="41"/>
        <end position="69"/>
    </location>
</feature>
<dbReference type="Proteomes" id="UP000887578">
    <property type="component" value="Unplaced"/>
</dbReference>
<feature type="compositionally biased region" description="Low complexity" evidence="1">
    <location>
        <begin position="203"/>
        <end position="213"/>
    </location>
</feature>
<keyword evidence="2" id="KW-1185">Reference proteome</keyword>
<protein>
    <submittedName>
        <fullName evidence="3">Uncharacterized protein</fullName>
    </submittedName>
</protein>
<feature type="compositionally biased region" description="Polar residues" evidence="1">
    <location>
        <begin position="58"/>
        <end position="69"/>
    </location>
</feature>
<evidence type="ECO:0000313" key="3">
    <source>
        <dbReference type="WBParaSite" id="PDA_v2.g18679.t1"/>
    </source>
</evidence>